<comment type="caution">
    <text evidence="6">The sequence shown here is derived from an EMBL/GenBank/DDBJ whole genome shotgun (WGS) entry which is preliminary data.</text>
</comment>
<feature type="region of interest" description="Disordered" evidence="4">
    <location>
        <begin position="310"/>
        <end position="473"/>
    </location>
</feature>
<dbReference type="AlphaFoldDB" id="A0AAN7JXF3"/>
<sequence>MGRKGSWFSSVKKALSPDQKEPKELTSSKSKKKWFGKQKHVALDLGPTETTRESVVPPLPLPHREVEEVKLTEERGEENAPIVANTSTESVAQVAPQIVTISTISRFSGKSKEEIAVIRIQTAFRGYQARRALRALRGLVRLKLLIEGPAVKRQVNNTMKCMQTLARLQSQIHSRRMRMLEENQALQRQLMQKRVKELESMKIGEEWDDSLQSKEQIEAGLLKKFEAAMRRERALAYAFTHQKMAKNQGKSMNLMFLDPNNPTWGWSWLERWTAARPWEKDATNNQLSTKGTGVNIAGEISKSYARYQLNSDKNNSPTASQKSTNFNSFTSPSVPSKPVPPSVPRNKLKPTISPRSSIGGPEDDSKSMVSIHSEHTRRHSIGVTPSVHDDESLASSPSVPSYMVATQSARAKSRLQSLSVPQSNEKHEKVSPAVAKKRLSFPPSPGRPRRHSGPPKVNTSIISENSMASGVAS</sequence>
<protein>
    <recommendedName>
        <fullName evidence="5">DUF4005 domain-containing protein</fullName>
    </recommendedName>
</protein>
<comment type="similarity">
    <text evidence="2">Belongs to the IQD family.</text>
</comment>
<dbReference type="PANTHER" id="PTHR32295:SF175">
    <property type="entry name" value="PROTEIN IQ-DOMAIN 2"/>
    <property type="match status" value="1"/>
</dbReference>
<evidence type="ECO:0000259" key="5">
    <source>
        <dbReference type="Pfam" id="PF13178"/>
    </source>
</evidence>
<organism evidence="6 7">
    <name type="scientific">Trapa incisa</name>
    <dbReference type="NCBI Taxonomy" id="236973"/>
    <lineage>
        <taxon>Eukaryota</taxon>
        <taxon>Viridiplantae</taxon>
        <taxon>Streptophyta</taxon>
        <taxon>Embryophyta</taxon>
        <taxon>Tracheophyta</taxon>
        <taxon>Spermatophyta</taxon>
        <taxon>Magnoliopsida</taxon>
        <taxon>eudicotyledons</taxon>
        <taxon>Gunneridae</taxon>
        <taxon>Pentapetalae</taxon>
        <taxon>rosids</taxon>
        <taxon>malvids</taxon>
        <taxon>Myrtales</taxon>
        <taxon>Lythraceae</taxon>
        <taxon>Trapa</taxon>
    </lineage>
</organism>
<dbReference type="Proteomes" id="UP001345219">
    <property type="component" value="Chromosome 8"/>
</dbReference>
<evidence type="ECO:0000313" key="7">
    <source>
        <dbReference type="Proteomes" id="UP001345219"/>
    </source>
</evidence>
<dbReference type="CDD" id="cd23767">
    <property type="entry name" value="IQCD"/>
    <property type="match status" value="1"/>
</dbReference>
<dbReference type="SMART" id="SM00015">
    <property type="entry name" value="IQ"/>
    <property type="match status" value="1"/>
</dbReference>
<feature type="compositionally biased region" description="Polar residues" evidence="4">
    <location>
        <begin position="393"/>
        <end position="423"/>
    </location>
</feature>
<feature type="compositionally biased region" description="Polar residues" evidence="4">
    <location>
        <begin position="310"/>
        <end position="330"/>
    </location>
</feature>
<accession>A0AAN7JXF3</accession>
<evidence type="ECO:0000313" key="6">
    <source>
        <dbReference type="EMBL" id="KAK4755289.1"/>
    </source>
</evidence>
<feature type="compositionally biased region" description="Polar residues" evidence="4">
    <location>
        <begin position="457"/>
        <end position="473"/>
    </location>
</feature>
<reference evidence="6 7" key="1">
    <citation type="journal article" date="2023" name="Hortic Res">
        <title>Pangenome of water caltrop reveals structural variations and asymmetric subgenome divergence after allopolyploidization.</title>
        <authorList>
            <person name="Zhang X."/>
            <person name="Chen Y."/>
            <person name="Wang L."/>
            <person name="Yuan Y."/>
            <person name="Fang M."/>
            <person name="Shi L."/>
            <person name="Lu R."/>
            <person name="Comes H.P."/>
            <person name="Ma Y."/>
            <person name="Chen Y."/>
            <person name="Huang G."/>
            <person name="Zhou Y."/>
            <person name="Zheng Z."/>
            <person name="Qiu Y."/>
        </authorList>
    </citation>
    <scope>NUCLEOTIDE SEQUENCE [LARGE SCALE GENOMIC DNA]</scope>
    <source>
        <tissue evidence="6">Roots</tissue>
    </source>
</reference>
<gene>
    <name evidence="6" type="ORF">SAY87_009046</name>
</gene>
<dbReference type="Pfam" id="PF13178">
    <property type="entry name" value="DUF4005"/>
    <property type="match status" value="1"/>
</dbReference>
<dbReference type="InterPro" id="IPR025064">
    <property type="entry name" value="DUF4005"/>
</dbReference>
<name>A0AAN7JXF3_9MYRT</name>
<evidence type="ECO:0000256" key="3">
    <source>
        <dbReference type="ARBA" id="ARBA00024378"/>
    </source>
</evidence>
<feature type="domain" description="DUF4005" evidence="5">
    <location>
        <begin position="376"/>
        <end position="453"/>
    </location>
</feature>
<dbReference type="PROSITE" id="PS50096">
    <property type="entry name" value="IQ"/>
    <property type="match status" value="1"/>
</dbReference>
<proteinExistence type="inferred from homology"/>
<dbReference type="Pfam" id="PF00612">
    <property type="entry name" value="IQ"/>
    <property type="match status" value="1"/>
</dbReference>
<dbReference type="GO" id="GO:0005516">
    <property type="term" value="F:calmodulin binding"/>
    <property type="evidence" value="ECO:0007669"/>
    <property type="project" value="UniProtKB-KW"/>
</dbReference>
<dbReference type="EMBL" id="JAXIOK010000014">
    <property type="protein sequence ID" value="KAK4755289.1"/>
    <property type="molecule type" value="Genomic_DNA"/>
</dbReference>
<comment type="subunit">
    <text evidence="3">Binds to multiple calmodulin (CaM) in the presence of Ca(2+) and CaM-like proteins.</text>
</comment>
<dbReference type="PANTHER" id="PTHR32295">
    <property type="entry name" value="IQ-DOMAIN 5-RELATED"/>
    <property type="match status" value="1"/>
</dbReference>
<evidence type="ECO:0000256" key="2">
    <source>
        <dbReference type="ARBA" id="ARBA00024341"/>
    </source>
</evidence>
<dbReference type="InterPro" id="IPR000048">
    <property type="entry name" value="IQ_motif_EF-hand-BS"/>
</dbReference>
<keyword evidence="7" id="KW-1185">Reference proteome</keyword>
<keyword evidence="1" id="KW-0112">Calmodulin-binding</keyword>
<evidence type="ECO:0000256" key="4">
    <source>
        <dbReference type="SAM" id="MobiDB-lite"/>
    </source>
</evidence>
<feature type="region of interest" description="Disordered" evidence="4">
    <location>
        <begin position="1"/>
        <end position="37"/>
    </location>
</feature>
<evidence type="ECO:0000256" key="1">
    <source>
        <dbReference type="ARBA" id="ARBA00022860"/>
    </source>
</evidence>